<reference evidence="1" key="1">
    <citation type="submission" date="2010-12" db="EMBL/GenBank/DDBJ databases">
        <title>Complete sequence of Rhodopseudomonas palustris DX-1.</title>
        <authorList>
            <consortium name="US DOE Joint Genome Institute"/>
            <person name="Lucas S."/>
            <person name="Copeland A."/>
            <person name="Lapidus A."/>
            <person name="Cheng J.-F."/>
            <person name="Goodwin L."/>
            <person name="Pitluck S."/>
            <person name="Misra M."/>
            <person name="Chertkov O."/>
            <person name="Detter J.C."/>
            <person name="Han C."/>
            <person name="Tapia R."/>
            <person name="Land M."/>
            <person name="Hauser L."/>
            <person name="Kyrpides N."/>
            <person name="Ivanova N."/>
            <person name="Ovchinnikova G."/>
            <person name="Logan B."/>
            <person name="Oda Y."/>
            <person name="Harwood C."/>
            <person name="Woyke T."/>
        </authorList>
    </citation>
    <scope>NUCLEOTIDE SEQUENCE [LARGE SCALE GENOMIC DNA]</scope>
    <source>
        <strain evidence="1">DX-1</strain>
    </source>
</reference>
<dbReference type="EMBL" id="CP002418">
    <property type="protein sequence ID" value="ADU43389.1"/>
    <property type="molecule type" value="Genomic_DNA"/>
</dbReference>
<dbReference type="Proteomes" id="UP000001402">
    <property type="component" value="Chromosome"/>
</dbReference>
<dbReference type="KEGG" id="rpx:Rpdx1_1774"/>
<accession>E6VLM8</accession>
<sequence precursor="true">MFSRFWRLPFELKVALLTNIGLFVPNFLWAASQYGQKIDPGLATLSGAIIGLAIVGFQTHRGFVNLTKSQARQAELDREARMHKAQLDAEAAERSIAREKDILLSSIRAEIISLYSNIGRQLETTRTLYVMSLAMDKQRVPSTNKTMVSAGFDAPVFRENLKSIGLLGPSLGGDVIKVLSKADGKTTKVELDQPPPHSINATFYAATFDYLQKWRSDLHHVAMRIRSIEENTPDPGSLVETEASRHGAIKPLDDMASI</sequence>
<protein>
    <submittedName>
        <fullName evidence="1">Uncharacterized protein</fullName>
    </submittedName>
</protein>
<evidence type="ECO:0000313" key="1">
    <source>
        <dbReference type="EMBL" id="ADU43389.1"/>
    </source>
</evidence>
<name>E6VLM8_RHOPX</name>
<proteinExistence type="predicted"/>
<organism evidence="1 2">
    <name type="scientific">Rhodopseudomonas palustris (strain DX-1)</name>
    <dbReference type="NCBI Taxonomy" id="652103"/>
    <lineage>
        <taxon>Bacteria</taxon>
        <taxon>Pseudomonadati</taxon>
        <taxon>Pseudomonadota</taxon>
        <taxon>Alphaproteobacteria</taxon>
        <taxon>Hyphomicrobiales</taxon>
        <taxon>Nitrobacteraceae</taxon>
        <taxon>Rhodopseudomonas</taxon>
    </lineage>
</organism>
<gene>
    <name evidence="1" type="ordered locus">Rpdx1_1774</name>
</gene>
<evidence type="ECO:0000313" key="2">
    <source>
        <dbReference type="Proteomes" id="UP000001402"/>
    </source>
</evidence>
<dbReference type="OrthoDB" id="8234050at2"/>
<dbReference type="AlphaFoldDB" id="E6VLM8"/>
<dbReference type="HOGENOM" id="CLU_1077207_0_0_5"/>